<dbReference type="InterPro" id="IPR046691">
    <property type="entry name" value="DUF6561"/>
</dbReference>
<organism evidence="1 2">
    <name type="scientific">Synechococcus phage Bellamy</name>
    <dbReference type="NCBI Taxonomy" id="2023996"/>
    <lineage>
        <taxon>Viruses</taxon>
        <taxon>Duplodnaviria</taxon>
        <taxon>Heunggongvirae</taxon>
        <taxon>Uroviricota</taxon>
        <taxon>Caudoviricetes</taxon>
        <taxon>Pantevenvirales</taxon>
        <taxon>Kyanoviridae</taxon>
        <taxon>Bellamyvirus</taxon>
        <taxon>Bellamyvirus bellamy</taxon>
    </lineage>
</organism>
<dbReference type="GeneID" id="54981490"/>
<proteinExistence type="predicted"/>
<dbReference type="Proteomes" id="UP000221247">
    <property type="component" value="Segment"/>
</dbReference>
<name>A0A222YXW9_9CAUD</name>
<sequence>MEKTIKAILLTTNQILISQIDEIGADIGQPDCKLTSPFVLQQDGTLEPWLISVSRQDVFMISSDKIITLTEPMPTLVEKYEQLTK</sequence>
<keyword evidence="2" id="KW-1185">Reference proteome</keyword>
<dbReference type="KEGG" id="vg:54981490"/>
<reference evidence="1 2" key="1">
    <citation type="submission" date="2017-06" db="EMBL/GenBank/DDBJ databases">
        <authorList>
            <person name="Kim H.J."/>
            <person name="Triplett B.A."/>
        </authorList>
    </citation>
    <scope>NUCLEOTIDE SEQUENCE [LARGE SCALE GENOMIC DNA]</scope>
</reference>
<evidence type="ECO:0000313" key="1">
    <source>
        <dbReference type="EMBL" id="ASR76316.1"/>
    </source>
</evidence>
<protein>
    <submittedName>
        <fullName evidence="1">Uncharacterized protein</fullName>
    </submittedName>
</protein>
<dbReference type="Pfam" id="PF20198">
    <property type="entry name" value="DUF6561"/>
    <property type="match status" value="1"/>
</dbReference>
<dbReference type="Gene3D" id="2.30.30.100">
    <property type="match status" value="1"/>
</dbReference>
<gene>
    <name evidence="1" type="primary">160</name>
    <name evidence="1" type="ORF">PBI_BELLAMY_160</name>
</gene>
<dbReference type="RefSeq" id="YP_009791317.1">
    <property type="nucleotide sequence ID" value="NC_047838.1"/>
</dbReference>
<evidence type="ECO:0000313" key="2">
    <source>
        <dbReference type="Proteomes" id="UP000221247"/>
    </source>
</evidence>
<accession>A0A222YXW9</accession>
<dbReference type="EMBL" id="MF351863">
    <property type="protein sequence ID" value="ASR76316.1"/>
    <property type="molecule type" value="Genomic_DNA"/>
</dbReference>